<dbReference type="EMBL" id="UINC01020929">
    <property type="protein sequence ID" value="SVA87413.1"/>
    <property type="molecule type" value="Genomic_DNA"/>
</dbReference>
<name>A0A381ZF78_9ZZZZ</name>
<evidence type="ECO:0000313" key="1">
    <source>
        <dbReference type="EMBL" id="SVA87413.1"/>
    </source>
</evidence>
<reference evidence="1" key="1">
    <citation type="submission" date="2018-05" db="EMBL/GenBank/DDBJ databases">
        <authorList>
            <person name="Lanie J.A."/>
            <person name="Ng W.-L."/>
            <person name="Kazmierczak K.M."/>
            <person name="Andrzejewski T.M."/>
            <person name="Davidsen T.M."/>
            <person name="Wayne K.J."/>
            <person name="Tettelin H."/>
            <person name="Glass J.I."/>
            <person name="Rusch D."/>
            <person name="Podicherti R."/>
            <person name="Tsui H.-C.T."/>
            <person name="Winkler M.E."/>
        </authorList>
    </citation>
    <scope>NUCLEOTIDE SEQUENCE</scope>
</reference>
<organism evidence="1">
    <name type="scientific">marine metagenome</name>
    <dbReference type="NCBI Taxonomy" id="408172"/>
    <lineage>
        <taxon>unclassified sequences</taxon>
        <taxon>metagenomes</taxon>
        <taxon>ecological metagenomes</taxon>
    </lineage>
</organism>
<accession>A0A381ZF78</accession>
<gene>
    <name evidence="1" type="ORF">METZ01_LOCUS140267</name>
</gene>
<evidence type="ECO:0008006" key="2">
    <source>
        <dbReference type="Google" id="ProtNLM"/>
    </source>
</evidence>
<sequence length="148" mass="16614">MKKLNYSLIFLSYFLLSACSSDDGSTEKKPSQAISPGDRLNQPNMTLPYGKNLDVCTCNKKAQEIIDKVISIRSNFDSISDLKLDKGTVKKVRSEAEKYQSLIAECFKANAVNMFEESDCNDLKTLEEKKDLLFSMGIQIEQGANIRL</sequence>
<dbReference type="AlphaFoldDB" id="A0A381ZF78"/>
<dbReference type="PROSITE" id="PS51257">
    <property type="entry name" value="PROKAR_LIPOPROTEIN"/>
    <property type="match status" value="1"/>
</dbReference>
<protein>
    <recommendedName>
        <fullName evidence="2">Lipoprotein</fullName>
    </recommendedName>
</protein>
<proteinExistence type="predicted"/>